<protein>
    <recommendedName>
        <fullName evidence="7">UPF0056 membrane protein</fullName>
    </recommendedName>
</protein>
<gene>
    <name evidence="8" type="ORF">DFR36_10851</name>
</gene>
<evidence type="ECO:0000313" key="8">
    <source>
        <dbReference type="EMBL" id="PWW44374.1"/>
    </source>
</evidence>
<dbReference type="Proteomes" id="UP000246483">
    <property type="component" value="Unassembled WGS sequence"/>
</dbReference>
<organism evidence="8 9">
    <name type="scientific">Melaminivora alkalimesophila</name>
    <dbReference type="NCBI Taxonomy" id="1165852"/>
    <lineage>
        <taxon>Bacteria</taxon>
        <taxon>Pseudomonadati</taxon>
        <taxon>Pseudomonadota</taxon>
        <taxon>Betaproteobacteria</taxon>
        <taxon>Burkholderiales</taxon>
        <taxon>Comamonadaceae</taxon>
        <taxon>Melaminivora</taxon>
    </lineage>
</organism>
<evidence type="ECO:0000256" key="2">
    <source>
        <dbReference type="ARBA" id="ARBA00009784"/>
    </source>
</evidence>
<feature type="transmembrane region" description="Helical" evidence="7">
    <location>
        <begin position="12"/>
        <end position="37"/>
    </location>
</feature>
<dbReference type="EMBL" id="QGUB01000008">
    <property type="protein sequence ID" value="PWW44374.1"/>
    <property type="molecule type" value="Genomic_DNA"/>
</dbReference>
<evidence type="ECO:0000256" key="4">
    <source>
        <dbReference type="ARBA" id="ARBA00022692"/>
    </source>
</evidence>
<dbReference type="PANTHER" id="PTHR33508">
    <property type="entry name" value="UPF0056 MEMBRANE PROTEIN YHCE"/>
    <property type="match status" value="1"/>
</dbReference>
<dbReference type="NCBIfam" id="TIGR00427">
    <property type="entry name" value="NAAT family transporter"/>
    <property type="match status" value="1"/>
</dbReference>
<evidence type="ECO:0000256" key="1">
    <source>
        <dbReference type="ARBA" id="ARBA00004651"/>
    </source>
</evidence>
<accession>A0A317R8E8</accession>
<keyword evidence="9" id="KW-1185">Reference proteome</keyword>
<dbReference type="PANTHER" id="PTHR33508:SF1">
    <property type="entry name" value="UPF0056 MEMBRANE PROTEIN YHCE"/>
    <property type="match status" value="1"/>
</dbReference>
<feature type="transmembrane region" description="Helical" evidence="7">
    <location>
        <begin position="58"/>
        <end position="77"/>
    </location>
</feature>
<keyword evidence="5 7" id="KW-1133">Transmembrane helix</keyword>
<comment type="subcellular location">
    <subcellularLocation>
        <location evidence="1 7">Cell membrane</location>
        <topology evidence="1 7">Multi-pass membrane protein</topology>
    </subcellularLocation>
</comment>
<comment type="caution">
    <text evidence="8">The sequence shown here is derived from an EMBL/GenBank/DDBJ whole genome shotgun (WGS) entry which is preliminary data.</text>
</comment>
<feature type="transmembrane region" description="Helical" evidence="7">
    <location>
        <begin position="198"/>
        <end position="217"/>
    </location>
</feature>
<keyword evidence="4 7" id="KW-0812">Transmembrane</keyword>
<evidence type="ECO:0000256" key="3">
    <source>
        <dbReference type="ARBA" id="ARBA00022475"/>
    </source>
</evidence>
<dbReference type="Pfam" id="PF01914">
    <property type="entry name" value="MarC"/>
    <property type="match status" value="1"/>
</dbReference>
<sequence length="232" mass="24365">MELTPADLLAAFARSVLFVLAGVLPIINPLASAPIFVDLTRGLNDATRAQLARRVGKNAGLLLAGAMLMGSYVLHIFGVSLPVVRIAGGMIVASIAWRMLHAQQVTSEETTSMALSISEERAHIKAFYPLTFPLTCGPGSIAVSIAIGASLHTRSSLPTTLANMAGGLLAAALLGVLVALTFRYASRLLHRLGETGQIVFLRLMAFMLLCVGVEIVWDGVRALLVGVLPPAG</sequence>
<name>A0A317R8E8_9BURK</name>
<evidence type="ECO:0000313" key="9">
    <source>
        <dbReference type="Proteomes" id="UP000246483"/>
    </source>
</evidence>
<evidence type="ECO:0000256" key="6">
    <source>
        <dbReference type="ARBA" id="ARBA00023136"/>
    </source>
</evidence>
<dbReference type="OrthoDB" id="21094at2"/>
<feature type="transmembrane region" description="Helical" evidence="7">
    <location>
        <begin position="161"/>
        <end position="186"/>
    </location>
</feature>
<evidence type="ECO:0000256" key="5">
    <source>
        <dbReference type="ARBA" id="ARBA00022989"/>
    </source>
</evidence>
<reference evidence="8 9" key="1">
    <citation type="submission" date="2018-05" db="EMBL/GenBank/DDBJ databases">
        <title>Genomic Encyclopedia of Type Strains, Phase IV (KMG-IV): sequencing the most valuable type-strain genomes for metagenomic binning, comparative biology and taxonomic classification.</title>
        <authorList>
            <person name="Goeker M."/>
        </authorList>
    </citation>
    <scope>NUCLEOTIDE SEQUENCE [LARGE SCALE GENOMIC DNA]</scope>
    <source>
        <strain evidence="8 9">DSM 26006</strain>
    </source>
</reference>
<keyword evidence="3" id="KW-1003">Cell membrane</keyword>
<evidence type="ECO:0000256" key="7">
    <source>
        <dbReference type="RuleBase" id="RU362048"/>
    </source>
</evidence>
<feature type="transmembrane region" description="Helical" evidence="7">
    <location>
        <begin position="126"/>
        <end position="149"/>
    </location>
</feature>
<dbReference type="AlphaFoldDB" id="A0A317R8E8"/>
<keyword evidence="6 7" id="KW-0472">Membrane</keyword>
<dbReference type="InterPro" id="IPR002771">
    <property type="entry name" value="Multi_antbiot-R_MarC"/>
</dbReference>
<proteinExistence type="inferred from homology"/>
<dbReference type="RefSeq" id="WP_019374778.1">
    <property type="nucleotide sequence ID" value="NZ_ALEE01000633.1"/>
</dbReference>
<feature type="transmembrane region" description="Helical" evidence="7">
    <location>
        <begin position="83"/>
        <end position="100"/>
    </location>
</feature>
<dbReference type="GO" id="GO:0005886">
    <property type="term" value="C:plasma membrane"/>
    <property type="evidence" value="ECO:0007669"/>
    <property type="project" value="UniProtKB-SubCell"/>
</dbReference>
<comment type="similarity">
    <text evidence="2 7">Belongs to the UPF0056 (MarC) family.</text>
</comment>